<proteinExistence type="predicted"/>
<gene>
    <name evidence="2" type="ORF">Adt_12708</name>
</gene>
<keyword evidence="3" id="KW-1185">Reference proteome</keyword>
<feature type="compositionally biased region" description="Basic and acidic residues" evidence="1">
    <location>
        <begin position="75"/>
        <end position="91"/>
    </location>
</feature>
<reference evidence="3" key="1">
    <citation type="submission" date="2024-07" db="EMBL/GenBank/DDBJ databases">
        <title>Two chromosome-level genome assemblies of Korean endemic species Abeliophyllum distichum and Forsythia ovata (Oleaceae).</title>
        <authorList>
            <person name="Jang H."/>
        </authorList>
    </citation>
    <scope>NUCLEOTIDE SEQUENCE [LARGE SCALE GENOMIC DNA]</scope>
</reference>
<evidence type="ECO:0000313" key="2">
    <source>
        <dbReference type="EMBL" id="KAL2527654.1"/>
    </source>
</evidence>
<sequence>MEAEKPRDLSPPIDVAFLDAPVEAFYCTGSKEEKTNCLKRSQKTHLTRSKKPLKRCFLGQERDNGSTEQGNCNEKGSKAEQNAKKKQVDEEISKLSTKLKERHAEELASLGYSSSGAGNGRGHLDNLIKAIARVFSHQSSCPFQNLARVSRGVRKDLNRKLPENKEYKKSRARL</sequence>
<evidence type="ECO:0000313" key="3">
    <source>
        <dbReference type="Proteomes" id="UP001604336"/>
    </source>
</evidence>
<name>A0ABD1URG4_9LAMI</name>
<dbReference type="AlphaFoldDB" id="A0ABD1URG4"/>
<dbReference type="EMBL" id="JBFOLK010000003">
    <property type="protein sequence ID" value="KAL2527654.1"/>
    <property type="molecule type" value="Genomic_DNA"/>
</dbReference>
<feature type="region of interest" description="Disordered" evidence="1">
    <location>
        <begin position="40"/>
        <end position="91"/>
    </location>
</feature>
<protein>
    <submittedName>
        <fullName evidence="2">OTU domain-containing protein</fullName>
    </submittedName>
</protein>
<comment type="caution">
    <text evidence="2">The sequence shown here is derived from an EMBL/GenBank/DDBJ whole genome shotgun (WGS) entry which is preliminary data.</text>
</comment>
<dbReference type="Proteomes" id="UP001604336">
    <property type="component" value="Unassembled WGS sequence"/>
</dbReference>
<accession>A0ABD1URG4</accession>
<evidence type="ECO:0000256" key="1">
    <source>
        <dbReference type="SAM" id="MobiDB-lite"/>
    </source>
</evidence>
<organism evidence="2 3">
    <name type="scientific">Abeliophyllum distichum</name>
    <dbReference type="NCBI Taxonomy" id="126358"/>
    <lineage>
        <taxon>Eukaryota</taxon>
        <taxon>Viridiplantae</taxon>
        <taxon>Streptophyta</taxon>
        <taxon>Embryophyta</taxon>
        <taxon>Tracheophyta</taxon>
        <taxon>Spermatophyta</taxon>
        <taxon>Magnoliopsida</taxon>
        <taxon>eudicotyledons</taxon>
        <taxon>Gunneridae</taxon>
        <taxon>Pentapetalae</taxon>
        <taxon>asterids</taxon>
        <taxon>lamiids</taxon>
        <taxon>Lamiales</taxon>
        <taxon>Oleaceae</taxon>
        <taxon>Forsythieae</taxon>
        <taxon>Abeliophyllum</taxon>
    </lineage>
</organism>
<feature type="compositionally biased region" description="Basic residues" evidence="1">
    <location>
        <begin position="40"/>
        <end position="54"/>
    </location>
</feature>